<keyword evidence="1" id="KW-0472">Membrane</keyword>
<evidence type="ECO:0000313" key="3">
    <source>
        <dbReference type="Proteomes" id="UP000002866"/>
    </source>
</evidence>
<dbReference type="OMA" id="HKSKDAM"/>
<sequence length="269" mass="30440">MLGRTIFSKALQLNKSSVSLAKGSRNCNVFTNPLFLNRSHKFQSFKRYSTSKNTNKKSIIDDNTVVDRFLFLKIMFVGVVGTGIFMATVKTLNKKPKTSYSEQEYANVVGGLRRKIAVFPNNEVNVHFIVASDGNTAKIDKSFIKVIPLEVAESIRKDENNKYQALLQEYYEKYNDDTSKYFENLPVGMMASLLGQYLKNNSKPGDNIALIGYPLTIKEANIFENDVVEISKLVVSQKYLEDLDANDLTAQRIFDLVSYYDTVGKVDMV</sequence>
<accession>I2GZ47</accession>
<dbReference type="AlphaFoldDB" id="I2GZ47"/>
<dbReference type="HOGENOM" id="CLU_090420_0_0_1"/>
<feature type="transmembrane region" description="Helical" evidence="1">
    <location>
        <begin position="70"/>
        <end position="89"/>
    </location>
</feature>
<organism evidence="2 3">
    <name type="scientific">Henningerozyma blattae (strain ATCC 34711 / CBS 6284 / DSM 70876 / NBRC 10599 / NRRL Y-10934 / UCD 77-7)</name>
    <name type="common">Yeast</name>
    <name type="synonym">Tetrapisispora blattae</name>
    <dbReference type="NCBI Taxonomy" id="1071380"/>
    <lineage>
        <taxon>Eukaryota</taxon>
        <taxon>Fungi</taxon>
        <taxon>Dikarya</taxon>
        <taxon>Ascomycota</taxon>
        <taxon>Saccharomycotina</taxon>
        <taxon>Saccharomycetes</taxon>
        <taxon>Saccharomycetales</taxon>
        <taxon>Saccharomycetaceae</taxon>
        <taxon>Henningerozyma</taxon>
    </lineage>
</organism>
<gene>
    <name evidence="2" type="primary">TBLA0B05720</name>
    <name evidence="2" type="ORF">TBLA_0B05720</name>
</gene>
<keyword evidence="3" id="KW-1185">Reference proteome</keyword>
<dbReference type="eggNOG" id="ENOG502S2G9">
    <property type="taxonomic scope" value="Eukaryota"/>
</dbReference>
<dbReference type="RefSeq" id="XP_004178918.1">
    <property type="nucleotide sequence ID" value="XM_004178870.1"/>
</dbReference>
<evidence type="ECO:0000256" key="1">
    <source>
        <dbReference type="SAM" id="Phobius"/>
    </source>
</evidence>
<keyword evidence="1" id="KW-1133">Transmembrane helix</keyword>
<dbReference type="EMBL" id="HE806317">
    <property type="protein sequence ID" value="CCH59399.1"/>
    <property type="molecule type" value="Genomic_DNA"/>
</dbReference>
<dbReference type="FunCoup" id="I2GZ47">
    <property type="interactions" value="27"/>
</dbReference>
<keyword evidence="1" id="KW-0812">Transmembrane</keyword>
<dbReference type="OrthoDB" id="4081130at2759"/>
<evidence type="ECO:0000313" key="2">
    <source>
        <dbReference type="EMBL" id="CCH59399.1"/>
    </source>
</evidence>
<dbReference type="InParanoid" id="I2GZ47"/>
<reference evidence="2 3" key="1">
    <citation type="journal article" date="2011" name="Proc. Natl. Acad. Sci. U.S.A.">
        <title>Evolutionary erosion of yeast sex chromosomes by mating-type switching accidents.</title>
        <authorList>
            <person name="Gordon J.L."/>
            <person name="Armisen D."/>
            <person name="Proux-Wera E."/>
            <person name="Oheigeartaigh S.S."/>
            <person name="Byrne K.P."/>
            <person name="Wolfe K.H."/>
        </authorList>
    </citation>
    <scope>NUCLEOTIDE SEQUENCE [LARGE SCALE GENOMIC DNA]</scope>
    <source>
        <strain evidence="3">ATCC 34711 / CBS 6284 / DSM 70876 / NBRC 10599 / NRRL Y-10934 / UCD 77-7</strain>
    </source>
</reference>
<evidence type="ECO:0008006" key="4">
    <source>
        <dbReference type="Google" id="ProtNLM"/>
    </source>
</evidence>
<dbReference type="KEGG" id="tbl:TBLA_0B05720"/>
<protein>
    <recommendedName>
        <fullName evidence="4">Altered inheritance of mitochondria protein 36, mitochondrial</fullName>
    </recommendedName>
</protein>
<name>I2GZ47_HENB6</name>
<dbReference type="GeneID" id="14494582"/>
<dbReference type="Proteomes" id="UP000002866">
    <property type="component" value="Chromosome 2"/>
</dbReference>
<proteinExistence type="predicted"/>